<protein>
    <submittedName>
        <fullName evidence="1">Uncharacterized protein</fullName>
    </submittedName>
</protein>
<keyword evidence="2" id="KW-1185">Reference proteome</keyword>
<evidence type="ECO:0000313" key="1">
    <source>
        <dbReference type="EMBL" id="GBM06354.1"/>
    </source>
</evidence>
<evidence type="ECO:0000313" key="2">
    <source>
        <dbReference type="Proteomes" id="UP000499080"/>
    </source>
</evidence>
<reference evidence="1 2" key="1">
    <citation type="journal article" date="2019" name="Sci. Rep.">
        <title>Orb-weaving spider Araneus ventricosus genome elucidates the spidroin gene catalogue.</title>
        <authorList>
            <person name="Kono N."/>
            <person name="Nakamura H."/>
            <person name="Ohtoshi R."/>
            <person name="Moran D.A.P."/>
            <person name="Shinohara A."/>
            <person name="Yoshida Y."/>
            <person name="Fujiwara M."/>
            <person name="Mori M."/>
            <person name="Tomita M."/>
            <person name="Arakawa K."/>
        </authorList>
    </citation>
    <scope>NUCLEOTIDE SEQUENCE [LARGE SCALE GENOMIC DNA]</scope>
</reference>
<dbReference type="EMBL" id="BGPR01087226">
    <property type="protein sequence ID" value="GBM06354.1"/>
    <property type="molecule type" value="Genomic_DNA"/>
</dbReference>
<dbReference type="Proteomes" id="UP000499080">
    <property type="component" value="Unassembled WGS sequence"/>
</dbReference>
<gene>
    <name evidence="1" type="ORF">AVEN_129370_1</name>
</gene>
<accession>A0A4Y2CR61</accession>
<name>A0A4Y2CR61_ARAVE</name>
<dbReference type="AlphaFoldDB" id="A0A4Y2CR61"/>
<comment type="caution">
    <text evidence="1">The sequence shown here is derived from an EMBL/GenBank/DDBJ whole genome shotgun (WGS) entry which is preliminary data.</text>
</comment>
<proteinExistence type="predicted"/>
<organism evidence="1 2">
    <name type="scientific">Araneus ventricosus</name>
    <name type="common">Orbweaver spider</name>
    <name type="synonym">Epeira ventricosa</name>
    <dbReference type="NCBI Taxonomy" id="182803"/>
    <lineage>
        <taxon>Eukaryota</taxon>
        <taxon>Metazoa</taxon>
        <taxon>Ecdysozoa</taxon>
        <taxon>Arthropoda</taxon>
        <taxon>Chelicerata</taxon>
        <taxon>Arachnida</taxon>
        <taxon>Araneae</taxon>
        <taxon>Araneomorphae</taxon>
        <taxon>Entelegynae</taxon>
        <taxon>Araneoidea</taxon>
        <taxon>Araneidae</taxon>
        <taxon>Araneus</taxon>
    </lineage>
</organism>
<sequence length="121" mass="14464">MSLACRKWLVGYHPPSVWKTFRFALTNSQLSMRTGDMMKFVWKYSSMFRHVEIEYIEYAKKHLIKSWCRHFEVFLHILSSNPQLISVKFKDLSGCIWHIADTPTYDNICRRIVVFLHGSIY</sequence>